<evidence type="ECO:0000256" key="3">
    <source>
        <dbReference type="ARBA" id="ARBA00022801"/>
    </source>
</evidence>
<dbReference type="InterPro" id="IPR015500">
    <property type="entry name" value="Peptidase_S8_subtilisin-rel"/>
</dbReference>
<dbReference type="InterPro" id="IPR050131">
    <property type="entry name" value="Peptidase_S8_subtilisin-like"/>
</dbReference>
<gene>
    <name evidence="7" type="ORF">NSA58_10320</name>
</gene>
<comment type="caution">
    <text evidence="5">Lacks conserved residue(s) required for the propagation of feature annotation.</text>
</comment>
<keyword evidence="4" id="KW-0720">Serine protease</keyword>
<evidence type="ECO:0000259" key="6">
    <source>
        <dbReference type="Pfam" id="PF00082"/>
    </source>
</evidence>
<dbReference type="InterPro" id="IPR036852">
    <property type="entry name" value="Peptidase_S8/S53_dom_sf"/>
</dbReference>
<dbReference type="Gene3D" id="2.60.120.1290">
    <property type="match status" value="2"/>
</dbReference>
<dbReference type="PRINTS" id="PR00723">
    <property type="entry name" value="SUBTILISIN"/>
</dbReference>
<accession>A0A9X2MBH3</accession>
<dbReference type="AlphaFoldDB" id="A0A9X2MBH3"/>
<evidence type="ECO:0000256" key="1">
    <source>
        <dbReference type="ARBA" id="ARBA00011073"/>
    </source>
</evidence>
<dbReference type="CDD" id="cd07478">
    <property type="entry name" value="Peptidases_S8_CspA-like"/>
    <property type="match status" value="1"/>
</dbReference>
<comment type="similarity">
    <text evidence="1 5">Belongs to the peptidase S8 family.</text>
</comment>
<name>A0A9X2MBH3_9FIRM</name>
<dbReference type="InterPro" id="IPR034045">
    <property type="entry name" value="Pep_S8_CspA-like"/>
</dbReference>
<evidence type="ECO:0000313" key="8">
    <source>
        <dbReference type="Proteomes" id="UP001140817"/>
    </source>
</evidence>
<dbReference type="InterPro" id="IPR000209">
    <property type="entry name" value="Peptidase_S8/S53_dom"/>
</dbReference>
<keyword evidence="3" id="KW-0378">Hydrolase</keyword>
<dbReference type="PROSITE" id="PS00136">
    <property type="entry name" value="SUBTILASE_ASP"/>
    <property type="match status" value="1"/>
</dbReference>
<dbReference type="PROSITE" id="PS51892">
    <property type="entry name" value="SUBTILASE"/>
    <property type="match status" value="1"/>
</dbReference>
<dbReference type="Proteomes" id="UP001140817">
    <property type="component" value="Unassembled WGS sequence"/>
</dbReference>
<dbReference type="GO" id="GO:0004252">
    <property type="term" value="F:serine-type endopeptidase activity"/>
    <property type="evidence" value="ECO:0007669"/>
    <property type="project" value="InterPro"/>
</dbReference>
<dbReference type="EMBL" id="JANKBY010000115">
    <property type="protein sequence ID" value="MCR1823181.1"/>
    <property type="molecule type" value="Genomic_DNA"/>
</dbReference>
<dbReference type="PANTHER" id="PTHR43806:SF11">
    <property type="entry name" value="CEREVISIN-RELATED"/>
    <property type="match status" value="1"/>
</dbReference>
<evidence type="ECO:0000313" key="7">
    <source>
        <dbReference type="EMBL" id="MCR1823181.1"/>
    </source>
</evidence>
<dbReference type="GO" id="GO:0006508">
    <property type="term" value="P:proteolysis"/>
    <property type="evidence" value="ECO:0007669"/>
    <property type="project" value="UniProtKB-KW"/>
</dbReference>
<dbReference type="InterPro" id="IPR023827">
    <property type="entry name" value="Peptidase_S8_Asp-AS"/>
</dbReference>
<evidence type="ECO:0000256" key="5">
    <source>
        <dbReference type="PROSITE-ProRule" id="PRU01240"/>
    </source>
</evidence>
<protein>
    <submittedName>
        <fullName evidence="7">S8 family serine peptidase</fullName>
    </submittedName>
</protein>
<sequence length="699" mass="78110">MEKICLTINDNKSRSIAFQVTEEEKEIDIHIYTNFKEGIKVCVINPSNKRTKFISKNKKEIKNIVEDIKIKGEYFDFNEIASRIKIRIKITSKKDKKNSINPGIWKILFVPLEKVNGNINAYINYSNSLLELKDIMKMNRYDPRLNNIGTGFVVLYKYGFEEDLKKVAPTYNFFKISDRIGIVFGDVDFEDKNSVDILMKVLSIPTAERTIEIVRPNSLSIISHEISKGVNANEDIGVNFFKDNPNLTLSGKGVLIGVIDTGIDYLHPDFIYDDNTTKIAYLWDQSKEGNAPDGFYIGTEYDRDEINKAIKNKDNSLSSDDVGSGTMLAGIMAGMGKINKNYVGVAEDAELIVVKMGTIDGHYNNAMLNAGYDYIYKKAKKLQKPVVVNLGFGSNSFVGASNRNLTELTYFMKEVCLVNAAGNEGNTNTHNSGNILFKGDVKDIELEVDDNEENIIIEVWINKPDTVKAEIISPTGEPSKALDVSYFNTIVGKFDFESTFYSIAYIFPTFFSGQQRIIINLSNVKKGTWKIRLTGEYITNGIYNAYLQNRVLLKSGTKFTDTSPSTTINFPATYKDNITVGAYDTINNTLWPSSSRGYTLSNILKPDIVAPGVNIIAPYPGGGYATITGSAPAAAYTSGCIALLLQYNIVDENYPRLAYVQKLRTFIRGGATRFNNISYPNQSTGYGILNIKGTFNQLR</sequence>
<comment type="caution">
    <text evidence="7">The sequence shown here is derived from an EMBL/GenBank/DDBJ whole genome shotgun (WGS) entry which is preliminary data.</text>
</comment>
<keyword evidence="2" id="KW-0645">Protease</keyword>
<dbReference type="Gene3D" id="3.40.50.200">
    <property type="entry name" value="Peptidase S8/S53 domain"/>
    <property type="match status" value="1"/>
</dbReference>
<feature type="domain" description="Peptidase S8/S53" evidence="6">
    <location>
        <begin position="251"/>
        <end position="426"/>
    </location>
</feature>
<reference evidence="7" key="1">
    <citation type="submission" date="2022-07" db="EMBL/GenBank/DDBJ databases">
        <title>Enhanced cultured diversity of the mouse gut microbiota enables custom-made synthetic communities.</title>
        <authorList>
            <person name="Afrizal A."/>
        </authorList>
    </citation>
    <scope>NUCLEOTIDE SEQUENCE</scope>
    <source>
        <strain evidence="7">DSM 29186</strain>
    </source>
</reference>
<dbReference type="RefSeq" id="WP_052232835.1">
    <property type="nucleotide sequence ID" value="NZ_JANKBY010000115.1"/>
</dbReference>
<dbReference type="Pfam" id="PF00082">
    <property type="entry name" value="Peptidase_S8"/>
    <property type="match status" value="2"/>
</dbReference>
<organism evidence="7 8">
    <name type="scientific">Terrisporobacter muris</name>
    <dbReference type="NCBI Taxonomy" id="2963284"/>
    <lineage>
        <taxon>Bacteria</taxon>
        <taxon>Bacillati</taxon>
        <taxon>Bacillota</taxon>
        <taxon>Clostridia</taxon>
        <taxon>Peptostreptococcales</taxon>
        <taxon>Peptostreptococcaceae</taxon>
        <taxon>Terrisporobacter</taxon>
    </lineage>
</organism>
<keyword evidence="8" id="KW-1185">Reference proteome</keyword>
<dbReference type="PANTHER" id="PTHR43806">
    <property type="entry name" value="PEPTIDASE S8"/>
    <property type="match status" value="1"/>
</dbReference>
<evidence type="ECO:0000256" key="4">
    <source>
        <dbReference type="ARBA" id="ARBA00022825"/>
    </source>
</evidence>
<feature type="domain" description="Peptidase S8/S53" evidence="6">
    <location>
        <begin position="563"/>
        <end position="648"/>
    </location>
</feature>
<dbReference type="SUPFAM" id="SSF52743">
    <property type="entry name" value="Subtilisin-like"/>
    <property type="match status" value="1"/>
</dbReference>
<proteinExistence type="inferred from homology"/>
<evidence type="ECO:0000256" key="2">
    <source>
        <dbReference type="ARBA" id="ARBA00022670"/>
    </source>
</evidence>